<dbReference type="InterPro" id="IPR003439">
    <property type="entry name" value="ABC_transporter-like_ATP-bd"/>
</dbReference>
<dbReference type="Gene3D" id="3.40.50.300">
    <property type="entry name" value="P-loop containing nucleotide triphosphate hydrolases"/>
    <property type="match status" value="1"/>
</dbReference>
<keyword evidence="2" id="KW-0547">Nucleotide-binding</keyword>
<dbReference type="EMBL" id="LNYZ01000022">
    <property type="protein sequence ID" value="KTD75391.1"/>
    <property type="molecule type" value="Genomic_DNA"/>
</dbReference>
<dbReference type="CDD" id="cd03255">
    <property type="entry name" value="ABC_MJ0796_LolCDE_FtsE"/>
    <property type="match status" value="1"/>
</dbReference>
<organism evidence="7 9">
    <name type="scientific">Legionella steigerwaltii</name>
    <dbReference type="NCBI Taxonomy" id="460"/>
    <lineage>
        <taxon>Bacteria</taxon>
        <taxon>Pseudomonadati</taxon>
        <taxon>Pseudomonadota</taxon>
        <taxon>Gammaproteobacteria</taxon>
        <taxon>Legionellales</taxon>
        <taxon>Legionellaceae</taxon>
        <taxon>Legionella</taxon>
    </lineage>
</organism>
<dbReference type="PANTHER" id="PTHR24220">
    <property type="entry name" value="IMPORT ATP-BINDING PROTEIN"/>
    <property type="match status" value="1"/>
</dbReference>
<dbReference type="PROSITE" id="PS50893">
    <property type="entry name" value="ABC_TRANSPORTER_2"/>
    <property type="match status" value="1"/>
</dbReference>
<dbReference type="FunFam" id="3.40.50.300:FF:000032">
    <property type="entry name" value="Export ABC transporter ATP-binding protein"/>
    <property type="match status" value="1"/>
</dbReference>
<evidence type="ECO:0000313" key="8">
    <source>
        <dbReference type="Proteomes" id="UP000054820"/>
    </source>
</evidence>
<dbReference type="Pfam" id="PF00005">
    <property type="entry name" value="ABC_tran"/>
    <property type="match status" value="1"/>
</dbReference>
<reference evidence="6 8" key="1">
    <citation type="submission" date="2015-11" db="EMBL/GenBank/DDBJ databases">
        <title>Genomic analysis of 38 Legionella species identifies large and diverse effector repertoires.</title>
        <authorList>
            <person name="Burstein D."/>
            <person name="Amaro F."/>
            <person name="Zusman T."/>
            <person name="Lifshitz Z."/>
            <person name="Cohen O."/>
            <person name="Gilbert J.A."/>
            <person name="Pupko T."/>
            <person name="Shuman H.A."/>
            <person name="Segal G."/>
        </authorList>
    </citation>
    <scope>NUCLEOTIDE SEQUENCE [LARGE SCALE GENOMIC DNA]</scope>
    <source>
        <strain evidence="6 8">SC-18-C9</strain>
    </source>
</reference>
<dbReference type="STRING" id="460.Lstg_2486"/>
<evidence type="ECO:0000256" key="2">
    <source>
        <dbReference type="ARBA" id="ARBA00022741"/>
    </source>
</evidence>
<evidence type="ECO:0000313" key="9">
    <source>
        <dbReference type="Proteomes" id="UP000255110"/>
    </source>
</evidence>
<evidence type="ECO:0000313" key="6">
    <source>
        <dbReference type="EMBL" id="KTD75391.1"/>
    </source>
</evidence>
<sequence length="275" mass="30134">MWWFMSDLVINCDKNNSSSYNLEEDARVLKQSLNPALKAPDASSVKKTQPPLMMLSNLIKTYHLEGISTTILKEVSLTVHEGDLLAIVGASGSGKSTLMNIMGLLDKADSGTYLLKNRNVAALSDDELAELRNQNIGFVFQQFNLLPRFSAMQNVALPLIYRGVGAAEIKERVLAALERVGMHQYAQHRPTQLSGGQQQRVAIARALVTEPQVILADEPTGALDSRTGNDVMNLFLSLHAQGRSIIMITHDEQIAALCQRKITLVDGFVMAETAS</sequence>
<dbReference type="InterPro" id="IPR017871">
    <property type="entry name" value="ABC_transporter-like_CS"/>
</dbReference>
<dbReference type="SUPFAM" id="SSF52540">
    <property type="entry name" value="P-loop containing nucleoside triphosphate hydrolases"/>
    <property type="match status" value="1"/>
</dbReference>
<evidence type="ECO:0000259" key="5">
    <source>
        <dbReference type="PROSITE" id="PS50893"/>
    </source>
</evidence>
<keyword evidence="1" id="KW-0813">Transport</keyword>
<reference evidence="7 9" key="2">
    <citation type="submission" date="2018-06" db="EMBL/GenBank/DDBJ databases">
        <authorList>
            <consortium name="Pathogen Informatics"/>
            <person name="Doyle S."/>
        </authorList>
    </citation>
    <scope>NUCLEOTIDE SEQUENCE [LARGE SCALE GENOMIC DNA]</scope>
    <source>
        <strain evidence="7 9">NCTC11991</strain>
    </source>
</reference>
<dbReference type="InterPro" id="IPR003593">
    <property type="entry name" value="AAA+_ATPase"/>
</dbReference>
<dbReference type="EC" id="3.6.3.-" evidence="7"/>
<dbReference type="InterPro" id="IPR017911">
    <property type="entry name" value="MacB-like_ATP-bd"/>
</dbReference>
<dbReference type="SMART" id="SM00382">
    <property type="entry name" value="AAA"/>
    <property type="match status" value="1"/>
</dbReference>
<dbReference type="GO" id="GO:0016887">
    <property type="term" value="F:ATP hydrolysis activity"/>
    <property type="evidence" value="ECO:0007669"/>
    <property type="project" value="InterPro"/>
</dbReference>
<name>A0A378L375_9GAMM</name>
<comment type="similarity">
    <text evidence="4">Belongs to the ABC transporter superfamily. Macrolide exporter (TC 3.A.1.122) family.</text>
</comment>
<dbReference type="InterPro" id="IPR027417">
    <property type="entry name" value="P-loop_NTPase"/>
</dbReference>
<keyword evidence="8" id="KW-1185">Reference proteome</keyword>
<dbReference type="GO" id="GO:0022857">
    <property type="term" value="F:transmembrane transporter activity"/>
    <property type="evidence" value="ECO:0007669"/>
    <property type="project" value="UniProtKB-ARBA"/>
</dbReference>
<dbReference type="Proteomes" id="UP000255110">
    <property type="component" value="Unassembled WGS sequence"/>
</dbReference>
<feature type="domain" description="ABC transporter" evidence="5">
    <location>
        <begin position="53"/>
        <end position="273"/>
    </location>
</feature>
<evidence type="ECO:0000256" key="3">
    <source>
        <dbReference type="ARBA" id="ARBA00022840"/>
    </source>
</evidence>
<accession>A0A378L375</accession>
<dbReference type="PANTHER" id="PTHR24220:SF86">
    <property type="entry name" value="ABC TRANSPORTER ABCH.1"/>
    <property type="match status" value="1"/>
</dbReference>
<dbReference type="GO" id="GO:1902495">
    <property type="term" value="C:transmembrane transporter complex"/>
    <property type="evidence" value="ECO:0007669"/>
    <property type="project" value="UniProtKB-ARBA"/>
</dbReference>
<proteinExistence type="inferred from homology"/>
<dbReference type="GO" id="GO:0005886">
    <property type="term" value="C:plasma membrane"/>
    <property type="evidence" value="ECO:0007669"/>
    <property type="project" value="TreeGrafter"/>
</dbReference>
<gene>
    <name evidence="7" type="primary">macB_1</name>
    <name evidence="6" type="ORF">Lstg_2486</name>
    <name evidence="7" type="ORF">NCTC11991_00083</name>
</gene>
<evidence type="ECO:0000256" key="1">
    <source>
        <dbReference type="ARBA" id="ARBA00022448"/>
    </source>
</evidence>
<evidence type="ECO:0000313" key="7">
    <source>
        <dbReference type="EMBL" id="STY21515.1"/>
    </source>
</evidence>
<dbReference type="AlphaFoldDB" id="A0A378L375"/>
<keyword evidence="3 7" id="KW-0067">ATP-binding</keyword>
<dbReference type="InterPro" id="IPR015854">
    <property type="entry name" value="ABC_transpr_LolD-like"/>
</dbReference>
<dbReference type="PROSITE" id="PS00211">
    <property type="entry name" value="ABC_TRANSPORTER_1"/>
    <property type="match status" value="1"/>
</dbReference>
<evidence type="ECO:0000256" key="4">
    <source>
        <dbReference type="ARBA" id="ARBA00038388"/>
    </source>
</evidence>
<dbReference type="Proteomes" id="UP000054820">
    <property type="component" value="Unassembled WGS sequence"/>
</dbReference>
<keyword evidence="7" id="KW-0378">Hydrolase</keyword>
<dbReference type="EMBL" id="UGOY01000001">
    <property type="protein sequence ID" value="STY21515.1"/>
    <property type="molecule type" value="Genomic_DNA"/>
</dbReference>
<protein>
    <submittedName>
        <fullName evidence="7">ABC transporter ATP-binding protein</fullName>
        <ecNumber evidence="7">3.6.3.-</ecNumber>
    </submittedName>
</protein>
<dbReference type="GO" id="GO:0005524">
    <property type="term" value="F:ATP binding"/>
    <property type="evidence" value="ECO:0007669"/>
    <property type="project" value="UniProtKB-KW"/>
</dbReference>